<sequence>MPVTLGVVDWITHMIFDTSYLTAFRGCFFT</sequence>
<reference evidence="1" key="1">
    <citation type="journal article" date="2021" name="Proc. Natl. Acad. Sci. U.S.A.">
        <title>A Catalog of Tens of Thousands of Viruses from Human Metagenomes Reveals Hidden Associations with Chronic Diseases.</title>
        <authorList>
            <person name="Tisza M.J."/>
            <person name="Buck C.B."/>
        </authorList>
    </citation>
    <scope>NUCLEOTIDE SEQUENCE</scope>
    <source>
        <strain evidence="1">Ct1is2</strain>
    </source>
</reference>
<dbReference type="EMBL" id="BK015204">
    <property type="protein sequence ID" value="DAD95877.1"/>
    <property type="molecule type" value="Genomic_DNA"/>
</dbReference>
<proteinExistence type="predicted"/>
<organism evidence="1">
    <name type="scientific">Siphoviridae sp. ct1is2</name>
    <dbReference type="NCBI Taxonomy" id="2826273"/>
    <lineage>
        <taxon>Viruses</taxon>
        <taxon>Duplodnaviria</taxon>
        <taxon>Heunggongvirae</taxon>
        <taxon>Uroviricota</taxon>
        <taxon>Caudoviricetes</taxon>
    </lineage>
</organism>
<protein>
    <submittedName>
        <fullName evidence="1">Uncharacterized protein</fullName>
    </submittedName>
</protein>
<evidence type="ECO:0000313" key="1">
    <source>
        <dbReference type="EMBL" id="DAD95877.1"/>
    </source>
</evidence>
<accession>A0A8S5NM41</accession>
<name>A0A8S5NM41_9CAUD</name>